<keyword evidence="4" id="KW-1185">Reference proteome</keyword>
<evidence type="ECO:0000256" key="2">
    <source>
        <dbReference type="SAM" id="Phobius"/>
    </source>
</evidence>
<dbReference type="RefSeq" id="WP_085935167.1">
    <property type="nucleotide sequence ID" value="NZ_FUWJ01000004.1"/>
</dbReference>
<accession>A0A1T4R083</accession>
<evidence type="ECO:0000313" key="3">
    <source>
        <dbReference type="EMBL" id="SKA09390.1"/>
    </source>
</evidence>
<reference evidence="4" key="1">
    <citation type="submission" date="2017-02" db="EMBL/GenBank/DDBJ databases">
        <authorList>
            <person name="Varghese N."/>
            <person name="Submissions S."/>
        </authorList>
    </citation>
    <scope>NUCLEOTIDE SEQUENCE [LARGE SCALE GENOMIC DNA]</scope>
    <source>
        <strain evidence="4">ATCC 27094</strain>
    </source>
</reference>
<dbReference type="AlphaFoldDB" id="A0A1T4R083"/>
<gene>
    <name evidence="3" type="ORF">SAMN02745126_03462</name>
</gene>
<dbReference type="Proteomes" id="UP000190092">
    <property type="component" value="Unassembled WGS sequence"/>
</dbReference>
<evidence type="ECO:0000313" key="4">
    <source>
        <dbReference type="Proteomes" id="UP000190092"/>
    </source>
</evidence>
<organism evidence="3 4">
    <name type="scientific">Enhydrobacter aerosaccus</name>
    <dbReference type="NCBI Taxonomy" id="225324"/>
    <lineage>
        <taxon>Bacteria</taxon>
        <taxon>Pseudomonadati</taxon>
        <taxon>Pseudomonadota</taxon>
        <taxon>Alphaproteobacteria</taxon>
        <taxon>Hyphomicrobiales</taxon>
        <taxon>Enhydrobacter</taxon>
    </lineage>
</organism>
<keyword evidence="1" id="KW-0175">Coiled coil</keyword>
<dbReference type="EMBL" id="FUWJ01000004">
    <property type="protein sequence ID" value="SKA09390.1"/>
    <property type="molecule type" value="Genomic_DNA"/>
</dbReference>
<evidence type="ECO:0000256" key="1">
    <source>
        <dbReference type="SAM" id="Coils"/>
    </source>
</evidence>
<sequence>MADATPRSAQADATTFDYADFKDRLKELAAVLERMVAAESADALKAGCDEARKLLAEADAAVEDLSRRTDAMKAAALAGRSHLEERIRAQPLFAVGIAAAAGFLLASLLQRGRS</sequence>
<keyword evidence="2" id="KW-1133">Transmembrane helix</keyword>
<dbReference type="STRING" id="225324.SAMN02745126_03462"/>
<keyword evidence="2" id="KW-0472">Membrane</keyword>
<name>A0A1T4R083_9HYPH</name>
<feature type="transmembrane region" description="Helical" evidence="2">
    <location>
        <begin position="89"/>
        <end position="109"/>
    </location>
</feature>
<feature type="coiled-coil region" evidence="1">
    <location>
        <begin position="48"/>
        <end position="75"/>
    </location>
</feature>
<protein>
    <submittedName>
        <fullName evidence="3">Membrane-anchored ribosome-binding protein, inhibits growth in stationary phase, ElaB/YqjD/DUF883 family</fullName>
    </submittedName>
</protein>
<proteinExistence type="predicted"/>
<keyword evidence="2" id="KW-0812">Transmembrane</keyword>